<dbReference type="BioCyc" id="PMAR59922:G1G80-348-MONOMER"/>
<dbReference type="Proteomes" id="UP000002274">
    <property type="component" value="Chromosome"/>
</dbReference>
<keyword evidence="1" id="KW-0472">Membrane</keyword>
<dbReference type="KEGG" id="pmf:P9303_03721"/>
<evidence type="ECO:0000256" key="1">
    <source>
        <dbReference type="SAM" id="Phobius"/>
    </source>
</evidence>
<keyword evidence="1" id="KW-1133">Transmembrane helix</keyword>
<keyword evidence="1" id="KW-0812">Transmembrane</keyword>
<evidence type="ECO:0000313" key="2">
    <source>
        <dbReference type="EMBL" id="ABM77124.1"/>
    </source>
</evidence>
<accession>A2C6L4</accession>
<gene>
    <name evidence="2" type="ordered locus">P9303_03721</name>
</gene>
<dbReference type="AlphaFoldDB" id="A2C6L4"/>
<organism evidence="2 3">
    <name type="scientific">Prochlorococcus marinus (strain MIT 9303)</name>
    <dbReference type="NCBI Taxonomy" id="59922"/>
    <lineage>
        <taxon>Bacteria</taxon>
        <taxon>Bacillati</taxon>
        <taxon>Cyanobacteriota</taxon>
        <taxon>Cyanophyceae</taxon>
        <taxon>Synechococcales</taxon>
        <taxon>Prochlorococcaceae</taxon>
        <taxon>Prochlorococcus</taxon>
    </lineage>
</organism>
<proteinExistence type="predicted"/>
<name>A2C6L4_PROM3</name>
<reference evidence="2 3" key="1">
    <citation type="journal article" date="2007" name="PLoS Genet.">
        <title>Patterns and implications of gene gain and loss in the evolution of Prochlorococcus.</title>
        <authorList>
            <person name="Kettler G.C."/>
            <person name="Martiny A.C."/>
            <person name="Huang K."/>
            <person name="Zucker J."/>
            <person name="Coleman M.L."/>
            <person name="Rodrigue S."/>
            <person name="Chen F."/>
            <person name="Lapidus A."/>
            <person name="Ferriera S."/>
            <person name="Johnson J."/>
            <person name="Steglich C."/>
            <person name="Church G.M."/>
            <person name="Richardson P."/>
            <person name="Chisholm S.W."/>
        </authorList>
    </citation>
    <scope>NUCLEOTIDE SEQUENCE [LARGE SCALE GENOMIC DNA]</scope>
    <source>
        <strain evidence="2 3">MIT 9303</strain>
    </source>
</reference>
<feature type="transmembrane region" description="Helical" evidence="1">
    <location>
        <begin position="21"/>
        <end position="40"/>
    </location>
</feature>
<feature type="transmembrane region" description="Helical" evidence="1">
    <location>
        <begin position="47"/>
        <end position="69"/>
    </location>
</feature>
<protein>
    <recommendedName>
        <fullName evidence="4">SHOCT domain-containing protein</fullName>
    </recommendedName>
</protein>
<feature type="transmembrane region" description="Helical" evidence="1">
    <location>
        <begin position="81"/>
        <end position="97"/>
    </location>
</feature>
<evidence type="ECO:0000313" key="3">
    <source>
        <dbReference type="Proteomes" id="UP000002274"/>
    </source>
</evidence>
<dbReference type="EMBL" id="CP000554">
    <property type="protein sequence ID" value="ABM77124.1"/>
    <property type="molecule type" value="Genomic_DNA"/>
</dbReference>
<evidence type="ECO:0008006" key="4">
    <source>
        <dbReference type="Google" id="ProtNLM"/>
    </source>
</evidence>
<sequence>MVHPISAQKILAFRKRQQDTGWGYALSSAWVPLVQIYYAISRRSITPIIYGIAGTALICIIIGACMNTFGVSGQGPTSEQWIVVFYLTTYVAGPFLYKSGIRQAKREAMSILMQNGITKGKLRRPWHPSMLPLNLKVKDGVHGVAIAKTKIPKNEKAETLLPERSEKYLVRWWLFATGAKRPFQKLEELKRLYEQGLISKEEYKSSKERALRIK</sequence>
<dbReference type="HOGENOM" id="CLU_1287941_0_0_3"/>